<evidence type="ECO:0000259" key="3">
    <source>
        <dbReference type="PROSITE" id="PS50110"/>
    </source>
</evidence>
<feature type="domain" description="Response regulatory" evidence="3">
    <location>
        <begin position="41"/>
        <end position="160"/>
    </location>
</feature>
<keyword evidence="2" id="KW-0802">TPR repeat</keyword>
<dbReference type="RefSeq" id="WP_377247861.1">
    <property type="nucleotide sequence ID" value="NZ_JBHLXP010000005.1"/>
</dbReference>
<evidence type="ECO:0000313" key="5">
    <source>
        <dbReference type="Proteomes" id="UP001589813"/>
    </source>
</evidence>
<sequence length="542" mass="62815">MASKLLECYTLIKRDISGIPVDINQPMKQFKLDLSKLFDLQVLLIEADPDLLHLFKQMLLNLGIKKIETARQIDELLGRETPVNVDIIFLDYAVDTQLTGGEIVDQLIQHGILPNRTRLVLMAQQNDRAQYAIEYPYHLISYLERPFNKVTLDQELKQHVLFYPQLRPLLTLAGIGRYADCLKLLLHTQSQPLPSGLEQILQRLRVQLLLDLHKFDAVIPLLKAPIAEQQGWALWALFRVRYERGDLTACQAFLTDSSEELARYMQRRELWLIYLALQERDYAAALQVVNKIPAVGMSSNLVRLVHLVMILADEFERAQDFIERKRRLAVRGELYVQLSIAQTRAVLWQLQHSEAEQRPALLSQLEQLQTQIRQDKTAAVFSVSVRLLEAHIWQFLDSTEKALQLIQDHLREVQWQQQPAYVLCHAALVFHSLQQTQLAADLLFYADNQIQSMLDNCHRVFIGCLHQHAFDLVYPAATRSIAYQQMASRYVQQQNLLAAAKMLRRACRYEPQNQTLRQALYKLMQQLGIQRFRGINLPQEQT</sequence>
<dbReference type="InterPro" id="IPR019734">
    <property type="entry name" value="TPR_rpt"/>
</dbReference>
<dbReference type="InterPro" id="IPR011006">
    <property type="entry name" value="CheY-like_superfamily"/>
</dbReference>
<comment type="caution">
    <text evidence="4">The sequence shown here is derived from an EMBL/GenBank/DDBJ whole genome shotgun (WGS) entry which is preliminary data.</text>
</comment>
<dbReference type="SUPFAM" id="SSF52172">
    <property type="entry name" value="CheY-like"/>
    <property type="match status" value="1"/>
</dbReference>
<reference evidence="4 5" key="1">
    <citation type="submission" date="2024-09" db="EMBL/GenBank/DDBJ databases">
        <authorList>
            <person name="Sun Q."/>
            <person name="Mori K."/>
        </authorList>
    </citation>
    <scope>NUCLEOTIDE SEQUENCE [LARGE SCALE GENOMIC DNA]</scope>
    <source>
        <strain evidence="4 5">KCTC 23315</strain>
    </source>
</reference>
<dbReference type="EMBL" id="JBHLXP010000005">
    <property type="protein sequence ID" value="MFC0050314.1"/>
    <property type="molecule type" value="Genomic_DNA"/>
</dbReference>
<feature type="modified residue" description="4-aspartylphosphate" evidence="1">
    <location>
        <position position="91"/>
    </location>
</feature>
<dbReference type="PROSITE" id="PS50005">
    <property type="entry name" value="TPR"/>
    <property type="match status" value="1"/>
</dbReference>
<dbReference type="InterPro" id="IPR001789">
    <property type="entry name" value="Sig_transdc_resp-reg_receiver"/>
</dbReference>
<keyword evidence="5" id="KW-1185">Reference proteome</keyword>
<evidence type="ECO:0000256" key="1">
    <source>
        <dbReference type="PROSITE-ProRule" id="PRU00169"/>
    </source>
</evidence>
<evidence type="ECO:0000313" key="4">
    <source>
        <dbReference type="EMBL" id="MFC0050314.1"/>
    </source>
</evidence>
<keyword evidence="1" id="KW-0597">Phosphoprotein</keyword>
<name>A0ABV6BHJ3_9GAMM</name>
<dbReference type="PROSITE" id="PS50110">
    <property type="entry name" value="RESPONSE_REGULATORY"/>
    <property type="match status" value="1"/>
</dbReference>
<proteinExistence type="predicted"/>
<gene>
    <name evidence="4" type="ORF">ACFFJP_18605</name>
</gene>
<feature type="repeat" description="TPR" evidence="2">
    <location>
        <begin position="480"/>
        <end position="513"/>
    </location>
</feature>
<protein>
    <recommendedName>
        <fullName evidence="3">Response regulatory domain-containing protein</fullName>
    </recommendedName>
</protein>
<dbReference type="Proteomes" id="UP001589813">
    <property type="component" value="Unassembled WGS sequence"/>
</dbReference>
<evidence type="ECO:0000256" key="2">
    <source>
        <dbReference type="PROSITE-ProRule" id="PRU00339"/>
    </source>
</evidence>
<organism evidence="4 5">
    <name type="scientific">Rheinheimera tilapiae</name>
    <dbReference type="NCBI Taxonomy" id="875043"/>
    <lineage>
        <taxon>Bacteria</taxon>
        <taxon>Pseudomonadati</taxon>
        <taxon>Pseudomonadota</taxon>
        <taxon>Gammaproteobacteria</taxon>
        <taxon>Chromatiales</taxon>
        <taxon>Chromatiaceae</taxon>
        <taxon>Rheinheimera</taxon>
    </lineage>
</organism>
<dbReference type="Gene3D" id="3.40.50.2300">
    <property type="match status" value="1"/>
</dbReference>
<accession>A0ABV6BHJ3</accession>